<comment type="pathway">
    <text evidence="2">Siderophore biosynthesis.</text>
</comment>
<accession>A0A2S1CSL1</accession>
<dbReference type="Pfam" id="PF13434">
    <property type="entry name" value="Lys_Orn_oxgnase"/>
    <property type="match status" value="1"/>
</dbReference>
<dbReference type="AlphaFoldDB" id="A0A2S1CSL1"/>
<dbReference type="SUPFAM" id="SSF51905">
    <property type="entry name" value="FAD/NAD(P)-binding domain"/>
    <property type="match status" value="2"/>
</dbReference>
<comment type="cofactor">
    <cofactor evidence="1">
        <name>FAD</name>
        <dbReference type="ChEBI" id="CHEBI:57692"/>
    </cofactor>
</comment>
<keyword evidence="5" id="KW-0274">FAD</keyword>
<dbReference type="EMBL" id="MH015024">
    <property type="protein sequence ID" value="AWD37868.1"/>
    <property type="molecule type" value="Genomic_DNA"/>
</dbReference>
<evidence type="ECO:0000256" key="7">
    <source>
        <dbReference type="ARBA" id="ARBA00023002"/>
    </source>
</evidence>
<evidence type="ECO:0000256" key="3">
    <source>
        <dbReference type="ARBA" id="ARBA00007588"/>
    </source>
</evidence>
<evidence type="ECO:0000313" key="9">
    <source>
        <dbReference type="EMBL" id="AWD37868.1"/>
    </source>
</evidence>
<proteinExistence type="inferred from homology"/>
<protein>
    <submittedName>
        <fullName evidence="8">Aerobactin biosynthesis protein IucD</fullName>
    </submittedName>
</protein>
<evidence type="ECO:0000256" key="1">
    <source>
        <dbReference type="ARBA" id="ARBA00001974"/>
    </source>
</evidence>
<sequence length="441" mass="50334">MKPYDFIGIGIGPFNLSVAALAEGLDGFSSLFLERKPDFAWHPGMMVPDCAMQTSFLKDLVSAVEPTSRYSFVNYLVQQKKFYRFLTTEQRTVSREEFSDYLAWVAKRLSNLAFNQPVTRVTFNDATRLFTVETAHDCFQARHVCLGIGKQARLPACVTEQSDRCFHASEMMLRRPDLHGKRVTIVGGGQSGADLFLNIFRGEWGQPAALNWVSRRNNFNALDEAAFANEYFTPEYLESFSTLDESARQQMLNEQKMTSDGITSESLLAIYRAMYHRFEVLREQPWARLMPSRSVISLEQAQEAQQLRLRHHLDHGEEQLTTDVVIFATGYRSARPAFLAPVAHRLQLDRDENFQINTDFTLNWDGPESNSLFAVNAGMQRLGIAEPQLSLMAWRAARILNRAHPDEPFELSTTPGVIQWRTQQPENHARDPQHTVNSVQF</sequence>
<dbReference type="PANTHER" id="PTHR42802">
    <property type="entry name" value="MONOOXYGENASE"/>
    <property type="match status" value="1"/>
</dbReference>
<dbReference type="FunFam" id="3.50.50.60:FF:000135">
    <property type="entry name" value="L-lysine 6-monooxygenase IucD"/>
    <property type="match status" value="1"/>
</dbReference>
<keyword evidence="7" id="KW-0560">Oxidoreductase</keyword>
<name>A0A2S1CSL1_9GAMM</name>
<evidence type="ECO:0000256" key="4">
    <source>
        <dbReference type="ARBA" id="ARBA00022630"/>
    </source>
</evidence>
<evidence type="ECO:0000256" key="5">
    <source>
        <dbReference type="ARBA" id="ARBA00022827"/>
    </source>
</evidence>
<dbReference type="InterPro" id="IPR036188">
    <property type="entry name" value="FAD/NAD-bd_sf"/>
</dbReference>
<evidence type="ECO:0000256" key="6">
    <source>
        <dbReference type="ARBA" id="ARBA00022857"/>
    </source>
</evidence>
<dbReference type="EMBL" id="MH015023">
    <property type="protein sequence ID" value="AWD37864.1"/>
    <property type="molecule type" value="Genomic_DNA"/>
</dbReference>
<dbReference type="PANTHER" id="PTHR42802:SF1">
    <property type="entry name" value="L-ORNITHINE N(5)-MONOOXYGENASE"/>
    <property type="match status" value="1"/>
</dbReference>
<organism evidence="8">
    <name type="scientific">Pantoea septica</name>
    <dbReference type="NCBI Taxonomy" id="472695"/>
    <lineage>
        <taxon>Bacteria</taxon>
        <taxon>Pseudomonadati</taxon>
        <taxon>Pseudomonadota</taxon>
        <taxon>Gammaproteobacteria</taxon>
        <taxon>Enterobacterales</taxon>
        <taxon>Erwiniaceae</taxon>
        <taxon>Pantoea</taxon>
    </lineage>
</organism>
<evidence type="ECO:0000256" key="2">
    <source>
        <dbReference type="ARBA" id="ARBA00004924"/>
    </source>
</evidence>
<dbReference type="GO" id="GO:0016491">
    <property type="term" value="F:oxidoreductase activity"/>
    <property type="evidence" value="ECO:0007669"/>
    <property type="project" value="UniProtKB-KW"/>
</dbReference>
<reference evidence="8" key="1">
    <citation type="submission" date="2018-03" db="EMBL/GenBank/DDBJ databases">
        <title>The evolution of three siderophore biosynthetic clusters in environmental and host-associating strains of Pantoea.</title>
        <authorList>
            <person name="Soutar C.D."/>
            <person name="Stavrinides J."/>
        </authorList>
    </citation>
    <scope>NUCLEOTIDE SEQUENCE</scope>
    <source>
        <strain evidence="8">VB8951-A</strain>
        <strain evidence="9">X44686</strain>
    </source>
</reference>
<evidence type="ECO:0000313" key="8">
    <source>
        <dbReference type="EMBL" id="AWD37864.1"/>
    </source>
</evidence>
<keyword evidence="6" id="KW-0521">NADP</keyword>
<comment type="similarity">
    <text evidence="3">Belongs to the lysine N(6)-hydroxylase/L-ornithine N(5)-oxygenase family.</text>
</comment>
<dbReference type="Gene3D" id="3.50.50.60">
    <property type="entry name" value="FAD/NAD(P)-binding domain"/>
    <property type="match status" value="1"/>
</dbReference>
<dbReference type="InterPro" id="IPR025700">
    <property type="entry name" value="Lys/Orn_oxygenase"/>
</dbReference>
<gene>
    <name evidence="8" type="primary">iucD</name>
</gene>
<keyword evidence="4" id="KW-0285">Flavoprotein</keyword>